<sequence length="577" mass="61993">MLLGKSLWDAVENAIEIDECYCVPNHSIINTAIGQELGRQKDVQSGISDSADRTSMNEAMGEQYARRLGQLYSSDNYSSYSETFASSLQNSSIVAQGTASANQVGDANVVYRQLHPKEVAAIHSLSDQLAQKTGMSSDKAEKLLAQVAAGRVDEKWSEVYQLDDASTADDVAAANALLDGFAEAQGKELLKDDDVVANWFSEDPESDVYKDTSLFSENLTSGVEVNNPGGYPQSEAAGPVARNPEYLNFYKQNLEVAVADTYQGKLTAEQLSAMKAGATQSLDDMVDAVKQLPEVAAFAASHPVLFGKAMAKAYTQMLTDNQRDTGEMLTNIALGLGGEAAATKAVEAIGKVTKTVKGALPVIDNTSLPKYTGGNGSGVAPTHNRNLSDVDTEFGVLPLNSTISNRIDFGNYVSDNKLTFKDGWSVDRVYDEIVNIPHGSRPAPTTYLTDAQIEAHLSTFDEGAIRFTSREKVEQYGTAGTSEAFVLPKKEFDRIVKDSNGNLRSIEKKLGLDQGYLGNGDTMAVYIKPEDIKNIHIPSGNEAGANGQWIPGGYTNGGVPEAIIDLSDSPFTEISIK</sequence>
<protein>
    <submittedName>
        <fullName evidence="1">Uncharacterized protein</fullName>
    </submittedName>
</protein>
<dbReference type="EMBL" id="CP018836">
    <property type="protein sequence ID" value="ASA57881.1"/>
    <property type="molecule type" value="Genomic_DNA"/>
</dbReference>
<reference evidence="1 2" key="1">
    <citation type="submission" date="2016-12" db="EMBL/GenBank/DDBJ databases">
        <authorList>
            <person name="Song W.-J."/>
            <person name="Kurnit D.M."/>
        </authorList>
    </citation>
    <scope>NUCLEOTIDE SEQUENCE [LARGE SCALE GENOMIC DNA]</scope>
    <source>
        <strain evidence="1 2">ATCC 43942</strain>
    </source>
</reference>
<accession>A0A1Z2SL13</accession>
<proteinExistence type="predicted"/>
<evidence type="ECO:0000313" key="1">
    <source>
        <dbReference type="EMBL" id="ASA57881.1"/>
    </source>
</evidence>
<dbReference type="KEGG" id="vga:BSQ33_19370"/>
<dbReference type="AlphaFoldDB" id="A0A1Z2SL13"/>
<dbReference type="Proteomes" id="UP000196708">
    <property type="component" value="Chromosome 2"/>
</dbReference>
<name>A0A1Z2SL13_VIBGA</name>
<dbReference type="RefSeq" id="WP_088134978.1">
    <property type="nucleotide sequence ID" value="NZ_CP018836.1"/>
</dbReference>
<dbReference type="OrthoDB" id="7182479at2"/>
<evidence type="ECO:0000313" key="2">
    <source>
        <dbReference type="Proteomes" id="UP000196708"/>
    </source>
</evidence>
<gene>
    <name evidence="1" type="ORF">BSQ33_19370</name>
</gene>
<organism evidence="1 2">
    <name type="scientific">Vibrio gazogenes</name>
    <dbReference type="NCBI Taxonomy" id="687"/>
    <lineage>
        <taxon>Bacteria</taxon>
        <taxon>Pseudomonadati</taxon>
        <taxon>Pseudomonadota</taxon>
        <taxon>Gammaproteobacteria</taxon>
        <taxon>Vibrionales</taxon>
        <taxon>Vibrionaceae</taxon>
        <taxon>Vibrio</taxon>
    </lineage>
</organism>